<reference evidence="1" key="1">
    <citation type="journal article" date="2020" name="Stud. Mycol.">
        <title>101 Dothideomycetes genomes: a test case for predicting lifestyles and emergence of pathogens.</title>
        <authorList>
            <person name="Haridas S."/>
            <person name="Albert R."/>
            <person name="Binder M."/>
            <person name="Bloem J."/>
            <person name="Labutti K."/>
            <person name="Salamov A."/>
            <person name="Andreopoulos B."/>
            <person name="Baker S."/>
            <person name="Barry K."/>
            <person name="Bills G."/>
            <person name="Bluhm B."/>
            <person name="Cannon C."/>
            <person name="Castanera R."/>
            <person name="Culley D."/>
            <person name="Daum C."/>
            <person name="Ezra D."/>
            <person name="Gonzalez J."/>
            <person name="Henrissat B."/>
            <person name="Kuo A."/>
            <person name="Liang C."/>
            <person name="Lipzen A."/>
            <person name="Lutzoni F."/>
            <person name="Magnuson J."/>
            <person name="Mondo S."/>
            <person name="Nolan M."/>
            <person name="Ohm R."/>
            <person name="Pangilinan J."/>
            <person name="Park H.-J."/>
            <person name="Ramirez L."/>
            <person name="Alfaro M."/>
            <person name="Sun H."/>
            <person name="Tritt A."/>
            <person name="Yoshinaga Y."/>
            <person name="Zwiers L.-H."/>
            <person name="Turgeon B."/>
            <person name="Goodwin S."/>
            <person name="Spatafora J."/>
            <person name="Crous P."/>
            <person name="Grigoriev I."/>
        </authorList>
    </citation>
    <scope>NUCLEOTIDE SEQUENCE</scope>
    <source>
        <strain evidence="1">CBS 116005</strain>
    </source>
</reference>
<keyword evidence="2" id="KW-1185">Reference proteome</keyword>
<dbReference type="Proteomes" id="UP000799436">
    <property type="component" value="Unassembled WGS sequence"/>
</dbReference>
<proteinExistence type="predicted"/>
<gene>
    <name evidence="1" type="ORF">EJ03DRAFT_333674</name>
</gene>
<evidence type="ECO:0000313" key="2">
    <source>
        <dbReference type="Proteomes" id="UP000799436"/>
    </source>
</evidence>
<name>A0A6G1LJK1_9PEZI</name>
<dbReference type="EMBL" id="ML995812">
    <property type="protein sequence ID" value="KAF2773036.1"/>
    <property type="molecule type" value="Genomic_DNA"/>
</dbReference>
<organism evidence="1 2">
    <name type="scientific">Teratosphaeria nubilosa</name>
    <dbReference type="NCBI Taxonomy" id="161662"/>
    <lineage>
        <taxon>Eukaryota</taxon>
        <taxon>Fungi</taxon>
        <taxon>Dikarya</taxon>
        <taxon>Ascomycota</taxon>
        <taxon>Pezizomycotina</taxon>
        <taxon>Dothideomycetes</taxon>
        <taxon>Dothideomycetidae</taxon>
        <taxon>Mycosphaerellales</taxon>
        <taxon>Teratosphaeriaceae</taxon>
        <taxon>Teratosphaeria</taxon>
    </lineage>
</organism>
<dbReference type="OrthoDB" id="10580708at2759"/>
<accession>A0A6G1LJK1</accession>
<dbReference type="AlphaFoldDB" id="A0A6G1LJK1"/>
<sequence length="159" mass="18684">MLFLKRQGRRQAALRAVKPRNLVSGYGCGVLETIGDLDSGATDIWSMRAGWVEKFLSKYPRYNVKAESGPPAPTNSTHPTTYASELGLLDDEKRALVETLRRHLYLREGWIRIDEYWRTVYKCFKKQRGYDLWWLRGHNEAEYEIACCGEPWCRYDWEE</sequence>
<protein>
    <submittedName>
        <fullName evidence="1">Uncharacterized protein</fullName>
    </submittedName>
</protein>
<evidence type="ECO:0000313" key="1">
    <source>
        <dbReference type="EMBL" id="KAF2773036.1"/>
    </source>
</evidence>